<dbReference type="InterPro" id="IPR000914">
    <property type="entry name" value="SBP_5_dom"/>
</dbReference>
<proteinExistence type="inferred from homology"/>
<dbReference type="InterPro" id="IPR023765">
    <property type="entry name" value="SBP_5_CS"/>
</dbReference>
<evidence type="ECO:0000313" key="6">
    <source>
        <dbReference type="EMBL" id="MBP1853849.1"/>
    </source>
</evidence>
<dbReference type="EMBL" id="JAGGJX010000001">
    <property type="protein sequence ID" value="MBP1853849.1"/>
    <property type="molecule type" value="Genomic_DNA"/>
</dbReference>
<dbReference type="PROSITE" id="PS01040">
    <property type="entry name" value="SBP_BACTERIAL_5"/>
    <property type="match status" value="1"/>
</dbReference>
<gene>
    <name evidence="6" type="ORF">J2Z43_000239</name>
</gene>
<dbReference type="Gene3D" id="3.90.76.10">
    <property type="entry name" value="Dipeptide-binding Protein, Domain 1"/>
    <property type="match status" value="1"/>
</dbReference>
<name>A0ABS4E7F5_9FIRM</name>
<feature type="chain" id="PRO_5045167159" evidence="4">
    <location>
        <begin position="25"/>
        <end position="525"/>
    </location>
</feature>
<comment type="caution">
    <text evidence="6">The sequence shown here is derived from an EMBL/GenBank/DDBJ whole genome shotgun (WGS) entry which is preliminary data.</text>
</comment>
<evidence type="ECO:0000256" key="4">
    <source>
        <dbReference type="SAM" id="SignalP"/>
    </source>
</evidence>
<evidence type="ECO:0000256" key="3">
    <source>
        <dbReference type="ARBA" id="ARBA00022729"/>
    </source>
</evidence>
<dbReference type="SUPFAM" id="SSF53850">
    <property type="entry name" value="Periplasmic binding protein-like II"/>
    <property type="match status" value="1"/>
</dbReference>
<comment type="similarity">
    <text evidence="2">Belongs to the bacterial solute-binding protein 5 family.</text>
</comment>
<dbReference type="Gene3D" id="3.40.190.10">
    <property type="entry name" value="Periplasmic binding protein-like II"/>
    <property type="match status" value="1"/>
</dbReference>
<keyword evidence="3 4" id="KW-0732">Signal</keyword>
<dbReference type="Gene3D" id="3.10.105.10">
    <property type="entry name" value="Dipeptide-binding Protein, Domain 3"/>
    <property type="match status" value="1"/>
</dbReference>
<dbReference type="InterPro" id="IPR030678">
    <property type="entry name" value="Peptide/Ni-bd"/>
</dbReference>
<dbReference type="PIRSF" id="PIRSF002741">
    <property type="entry name" value="MppA"/>
    <property type="match status" value="1"/>
</dbReference>
<dbReference type="RefSeq" id="WP_209455474.1">
    <property type="nucleotide sequence ID" value="NZ_BAAACS010000017.1"/>
</dbReference>
<accession>A0ABS4E7F5</accession>
<dbReference type="CDD" id="cd00995">
    <property type="entry name" value="PBP2_NikA_DppA_OppA_like"/>
    <property type="match status" value="1"/>
</dbReference>
<sequence length="525" mass="58546">MRFKKRILTLGLVGAMLVTSGCSSKNEGQGGSSNGKAPSSITFVAGGDAMNFNPLYANDRVSMTVMNAIFNPLYVINDSGAKDFYLADSIKTSDDFLTYTVKLKDDLKWHDGKALTADDIVFTVEAICDKNQNSLYTDSFMIDGKSIQAKKVDDSTVEFVLPDVSSSIESVIGDIRPIPKHIYEGEKDISKSEKNMNPVGNGSYKFKEYKSGELITLERFDDFYGKKANLDTVNYRIIADSNSANVALQNGEVNAKYVDPDQVEEVKSKGNVNIVTYDEGMVDNLIFMQQSNDALKKKEVRQAIAYGLNKEELIKATYKSEEYADKAYSLFASNAMGYSDDVEKYNQDKEKAKGLLKNAGVKNLKLRLAFSTHKSSQEATALVIQSNLKEIGIDVELKPMEKSSYYSKIYEPSTADFDLAINGYVMGKEPADYSSLFIKDGENNPAGYDNPNIDEKFANALKEMDEVKRNEIYKEIQQIVVDDMVLYPIAYTKSIVALDKKYDGAKEANPAPIYMFRDLNELKLK</sequence>
<dbReference type="Proteomes" id="UP000767291">
    <property type="component" value="Unassembled WGS sequence"/>
</dbReference>
<organism evidence="6 7">
    <name type="scientific">Metaclostridioides mangenotii</name>
    <dbReference type="NCBI Taxonomy" id="1540"/>
    <lineage>
        <taxon>Bacteria</taxon>
        <taxon>Bacillati</taxon>
        <taxon>Bacillota</taxon>
        <taxon>Clostridia</taxon>
        <taxon>Peptostreptococcales</taxon>
        <taxon>Peptostreptococcaceae</taxon>
        <taxon>Metaclostridioides</taxon>
    </lineage>
</organism>
<dbReference type="PANTHER" id="PTHR30290:SF59">
    <property type="entry name" value="OLIGOPEPTIDE ABC TRANSPORTER,SUBSTRATE-BINDING PROTEIN"/>
    <property type="match status" value="1"/>
</dbReference>
<dbReference type="InterPro" id="IPR039424">
    <property type="entry name" value="SBP_5"/>
</dbReference>
<evidence type="ECO:0000259" key="5">
    <source>
        <dbReference type="Pfam" id="PF00496"/>
    </source>
</evidence>
<dbReference type="PANTHER" id="PTHR30290">
    <property type="entry name" value="PERIPLASMIC BINDING COMPONENT OF ABC TRANSPORTER"/>
    <property type="match status" value="1"/>
</dbReference>
<comment type="subcellular location">
    <subcellularLocation>
        <location evidence="1">Cell membrane</location>
        <topology evidence="1">Lipid-anchor</topology>
    </subcellularLocation>
</comment>
<protein>
    <submittedName>
        <fullName evidence="6">Peptide/nickel transport system substrate-binding protein</fullName>
    </submittedName>
</protein>
<keyword evidence="7" id="KW-1185">Reference proteome</keyword>
<evidence type="ECO:0000256" key="2">
    <source>
        <dbReference type="ARBA" id="ARBA00005695"/>
    </source>
</evidence>
<reference evidence="6 7" key="1">
    <citation type="submission" date="2021-03" db="EMBL/GenBank/DDBJ databases">
        <title>Genomic Encyclopedia of Type Strains, Phase IV (KMG-IV): sequencing the most valuable type-strain genomes for metagenomic binning, comparative biology and taxonomic classification.</title>
        <authorList>
            <person name="Goeker M."/>
        </authorList>
    </citation>
    <scope>NUCLEOTIDE SEQUENCE [LARGE SCALE GENOMIC DNA]</scope>
    <source>
        <strain evidence="6 7">DSM 1289</strain>
    </source>
</reference>
<dbReference type="PROSITE" id="PS51257">
    <property type="entry name" value="PROKAR_LIPOPROTEIN"/>
    <property type="match status" value="1"/>
</dbReference>
<evidence type="ECO:0000256" key="1">
    <source>
        <dbReference type="ARBA" id="ARBA00004193"/>
    </source>
</evidence>
<dbReference type="Pfam" id="PF00496">
    <property type="entry name" value="SBP_bac_5"/>
    <property type="match status" value="1"/>
</dbReference>
<evidence type="ECO:0000313" key="7">
    <source>
        <dbReference type="Proteomes" id="UP000767291"/>
    </source>
</evidence>
<feature type="signal peptide" evidence="4">
    <location>
        <begin position="1"/>
        <end position="24"/>
    </location>
</feature>
<feature type="domain" description="Solute-binding protein family 5" evidence="5">
    <location>
        <begin position="86"/>
        <end position="435"/>
    </location>
</feature>